<sequence>MITIKDVAKAANVAPSTVSRVISGNNRISDTTRGKVLSVMKELGYQPNHAARTLVTKKSKTIGIIQKSGRNETRQNPFIIDVLSGIYKSCKAHGYATISTTNEQYENIELEVSHMISYHAVDGFILLYSKENDVIEQILTQQSMPYVVVGKPLLDKQIIHIDNNNVEASEQLTRYLVSLGHTKFLFLAERGNYEVVKDRIEGFTNVLKQHTQKGLIEYFDMNYQSIKSYFHHLLTHNELPSVIITSDTMLNHIVLSVLYELQIRVPTDLQTATFNDSYLTEFAAPPQTAVNIHPDLLGESAGDAIIQLISGEHIVDFNKVIPTDIIKRVSTQYLKKEQ</sequence>
<dbReference type="Pfam" id="PF00356">
    <property type="entry name" value="LacI"/>
    <property type="match status" value="1"/>
</dbReference>
<dbReference type="CDD" id="cd06294">
    <property type="entry name" value="PBP1_MalR-like"/>
    <property type="match status" value="1"/>
</dbReference>
<dbReference type="CDD" id="cd01392">
    <property type="entry name" value="HTH_LacI"/>
    <property type="match status" value="1"/>
</dbReference>
<dbReference type="PANTHER" id="PTHR30146">
    <property type="entry name" value="LACI-RELATED TRANSCRIPTIONAL REPRESSOR"/>
    <property type="match status" value="1"/>
</dbReference>
<dbReference type="EMBL" id="JAMBQA010000001">
    <property type="protein sequence ID" value="MDG0845030.1"/>
    <property type="molecule type" value="Genomic_DNA"/>
</dbReference>
<gene>
    <name evidence="5" type="ORF">M4L89_02065</name>
</gene>
<dbReference type="SUPFAM" id="SSF47413">
    <property type="entry name" value="lambda repressor-like DNA-binding domains"/>
    <property type="match status" value="1"/>
</dbReference>
<comment type="caution">
    <text evidence="5">The sequence shown here is derived from an EMBL/GenBank/DDBJ whole genome shotgun (WGS) entry which is preliminary data.</text>
</comment>
<dbReference type="InterPro" id="IPR010982">
    <property type="entry name" value="Lambda_DNA-bd_dom_sf"/>
</dbReference>
<dbReference type="RefSeq" id="WP_002507538.1">
    <property type="nucleotide sequence ID" value="NZ_CP068063.1"/>
</dbReference>
<organism evidence="5 6">
    <name type="scientific">Staphylococcus equorum</name>
    <dbReference type="NCBI Taxonomy" id="246432"/>
    <lineage>
        <taxon>Bacteria</taxon>
        <taxon>Bacillati</taxon>
        <taxon>Bacillota</taxon>
        <taxon>Bacilli</taxon>
        <taxon>Bacillales</taxon>
        <taxon>Staphylococcaceae</taxon>
        <taxon>Staphylococcus</taxon>
    </lineage>
</organism>
<dbReference type="PROSITE" id="PS50932">
    <property type="entry name" value="HTH_LACI_2"/>
    <property type="match status" value="1"/>
</dbReference>
<name>A0A9X4L247_9STAP</name>
<dbReference type="InterPro" id="IPR046335">
    <property type="entry name" value="LacI/GalR-like_sensor"/>
</dbReference>
<dbReference type="AlphaFoldDB" id="A0A9X4L247"/>
<reference evidence="5" key="1">
    <citation type="submission" date="2022-05" db="EMBL/GenBank/DDBJ databases">
        <title>Comparative genomics of Staphylococcus equorum isolates.</title>
        <authorList>
            <person name="Luelf R.H."/>
        </authorList>
    </citation>
    <scope>NUCLEOTIDE SEQUENCE</scope>
    <source>
        <strain evidence="5">TMW 2.2497</strain>
    </source>
</reference>
<proteinExistence type="predicted"/>
<dbReference type="GO" id="GO:0000976">
    <property type="term" value="F:transcription cis-regulatory region binding"/>
    <property type="evidence" value="ECO:0007669"/>
    <property type="project" value="TreeGrafter"/>
</dbReference>
<accession>A0A9X4L247</accession>
<evidence type="ECO:0000259" key="4">
    <source>
        <dbReference type="PROSITE" id="PS50932"/>
    </source>
</evidence>
<keyword evidence="1" id="KW-0805">Transcription regulation</keyword>
<dbReference type="PANTHER" id="PTHR30146:SF109">
    <property type="entry name" value="HTH-TYPE TRANSCRIPTIONAL REGULATOR GALS"/>
    <property type="match status" value="1"/>
</dbReference>
<evidence type="ECO:0000313" key="5">
    <source>
        <dbReference type="EMBL" id="MDG0845030.1"/>
    </source>
</evidence>
<dbReference type="Gene3D" id="1.10.260.40">
    <property type="entry name" value="lambda repressor-like DNA-binding domains"/>
    <property type="match status" value="1"/>
</dbReference>
<dbReference type="SUPFAM" id="SSF53822">
    <property type="entry name" value="Periplasmic binding protein-like I"/>
    <property type="match status" value="1"/>
</dbReference>
<keyword evidence="3" id="KW-0804">Transcription</keyword>
<dbReference type="Proteomes" id="UP001152422">
    <property type="component" value="Unassembled WGS sequence"/>
</dbReference>
<evidence type="ECO:0000256" key="1">
    <source>
        <dbReference type="ARBA" id="ARBA00023015"/>
    </source>
</evidence>
<evidence type="ECO:0000256" key="2">
    <source>
        <dbReference type="ARBA" id="ARBA00023125"/>
    </source>
</evidence>
<dbReference type="SMART" id="SM00354">
    <property type="entry name" value="HTH_LACI"/>
    <property type="match status" value="1"/>
</dbReference>
<dbReference type="Pfam" id="PF13377">
    <property type="entry name" value="Peripla_BP_3"/>
    <property type="match status" value="1"/>
</dbReference>
<dbReference type="InterPro" id="IPR000843">
    <property type="entry name" value="HTH_LacI"/>
</dbReference>
<dbReference type="GO" id="GO:0003700">
    <property type="term" value="F:DNA-binding transcription factor activity"/>
    <property type="evidence" value="ECO:0007669"/>
    <property type="project" value="TreeGrafter"/>
</dbReference>
<feature type="domain" description="HTH lacI-type" evidence="4">
    <location>
        <begin position="2"/>
        <end position="56"/>
    </location>
</feature>
<dbReference type="Gene3D" id="3.40.50.2300">
    <property type="match status" value="2"/>
</dbReference>
<keyword evidence="6" id="KW-1185">Reference proteome</keyword>
<dbReference type="InterPro" id="IPR028082">
    <property type="entry name" value="Peripla_BP_I"/>
</dbReference>
<evidence type="ECO:0000313" key="6">
    <source>
        <dbReference type="Proteomes" id="UP001152422"/>
    </source>
</evidence>
<evidence type="ECO:0000256" key="3">
    <source>
        <dbReference type="ARBA" id="ARBA00023163"/>
    </source>
</evidence>
<protein>
    <submittedName>
        <fullName evidence="5">LacI family DNA-binding transcriptional regulator</fullName>
    </submittedName>
</protein>
<keyword evidence="2 5" id="KW-0238">DNA-binding</keyword>